<dbReference type="EMBL" id="VSSQ01030275">
    <property type="protein sequence ID" value="MPM80742.1"/>
    <property type="molecule type" value="Genomic_DNA"/>
</dbReference>
<gene>
    <name evidence="2" type="ORF">SDC9_127792</name>
</gene>
<accession>A0A645CVL6</accession>
<feature type="transmembrane region" description="Helical" evidence="1">
    <location>
        <begin position="6"/>
        <end position="23"/>
    </location>
</feature>
<keyword evidence="1" id="KW-0472">Membrane</keyword>
<keyword evidence="1" id="KW-0812">Transmembrane</keyword>
<proteinExistence type="predicted"/>
<sequence>MPSQSLFPSISFIIIGLIVMIRLMHYAKFYAPSYLFWIGIIISIIGSVSLFQPLSFLFIINRDIALVVLIVGVLICLASLLYPVKLTHSKTDNQKIDGLIPAFAFNEYHEVKISAPVEKVKEVMQITGVKDIPIAHFLMKIRGIADENVDMSDRAASNSSNSETISTPDFNFYNVSPDEWLAVMVLKSSFISNDKQTPAPPEISSLEQFCSFNNPHYVKVAINFRFVSSANNETLLSTETRVNGITPKDSRIFGRYWRIIYPGSAIIRRVWLNTIKKRSEKHY</sequence>
<keyword evidence="1" id="KW-1133">Transmembrane helix</keyword>
<evidence type="ECO:0000313" key="2">
    <source>
        <dbReference type="EMBL" id="MPM80742.1"/>
    </source>
</evidence>
<organism evidence="2">
    <name type="scientific">bioreactor metagenome</name>
    <dbReference type="NCBI Taxonomy" id="1076179"/>
    <lineage>
        <taxon>unclassified sequences</taxon>
        <taxon>metagenomes</taxon>
        <taxon>ecological metagenomes</taxon>
    </lineage>
</organism>
<evidence type="ECO:0000256" key="1">
    <source>
        <dbReference type="SAM" id="Phobius"/>
    </source>
</evidence>
<feature type="transmembrane region" description="Helical" evidence="1">
    <location>
        <begin position="64"/>
        <end position="84"/>
    </location>
</feature>
<protein>
    <submittedName>
        <fullName evidence="2">Uncharacterized protein</fullName>
    </submittedName>
</protein>
<dbReference type="AlphaFoldDB" id="A0A645CVL6"/>
<feature type="transmembrane region" description="Helical" evidence="1">
    <location>
        <begin position="35"/>
        <end position="58"/>
    </location>
</feature>
<comment type="caution">
    <text evidence="2">The sequence shown here is derived from an EMBL/GenBank/DDBJ whole genome shotgun (WGS) entry which is preliminary data.</text>
</comment>
<name>A0A645CVL6_9ZZZZ</name>
<reference evidence="2" key="1">
    <citation type="submission" date="2019-08" db="EMBL/GenBank/DDBJ databases">
        <authorList>
            <person name="Kucharzyk K."/>
            <person name="Murdoch R.W."/>
            <person name="Higgins S."/>
            <person name="Loffler F."/>
        </authorList>
    </citation>
    <scope>NUCLEOTIDE SEQUENCE</scope>
</reference>